<protein>
    <submittedName>
        <fullName evidence="1">Uncharacterized protein</fullName>
    </submittedName>
</protein>
<proteinExistence type="predicted"/>
<evidence type="ECO:0000313" key="1">
    <source>
        <dbReference type="EMBL" id="PVH98663.1"/>
    </source>
</evidence>
<dbReference type="AlphaFoldDB" id="A0A2V1DLZ9"/>
<dbReference type="EMBL" id="KZ805408">
    <property type="protein sequence ID" value="PVH98663.1"/>
    <property type="molecule type" value="Genomic_DNA"/>
</dbReference>
<dbReference type="Proteomes" id="UP000244855">
    <property type="component" value="Unassembled WGS sequence"/>
</dbReference>
<organism evidence="1 2">
    <name type="scientific">Periconia macrospinosa</name>
    <dbReference type="NCBI Taxonomy" id="97972"/>
    <lineage>
        <taxon>Eukaryota</taxon>
        <taxon>Fungi</taxon>
        <taxon>Dikarya</taxon>
        <taxon>Ascomycota</taxon>
        <taxon>Pezizomycotina</taxon>
        <taxon>Dothideomycetes</taxon>
        <taxon>Pleosporomycetidae</taxon>
        <taxon>Pleosporales</taxon>
        <taxon>Massarineae</taxon>
        <taxon>Periconiaceae</taxon>
        <taxon>Periconia</taxon>
    </lineage>
</organism>
<sequence length="167" mass="17252">MAAVPITPGAIGVDVQARLRINPVTNCACGVYVYYSSVCGHVYQEVQHKCGQRTTKSGVPGFCKVPAPRNIVAAPQHLTTIASRHSGSALLQGTLCGLRGATPTGFFSAASLSFACLLNSVKSGGGGVCVGVVAVIVVSDLSGLSAILTRHCGVRFEMVRVGVFPFM</sequence>
<keyword evidence="2" id="KW-1185">Reference proteome</keyword>
<gene>
    <name evidence="1" type="ORF">DM02DRAFT_657078</name>
</gene>
<reference evidence="1 2" key="1">
    <citation type="journal article" date="2018" name="Sci. Rep.">
        <title>Comparative genomics provides insights into the lifestyle and reveals functional heterogeneity of dark septate endophytic fungi.</title>
        <authorList>
            <person name="Knapp D.G."/>
            <person name="Nemeth J.B."/>
            <person name="Barry K."/>
            <person name="Hainaut M."/>
            <person name="Henrissat B."/>
            <person name="Johnson J."/>
            <person name="Kuo A."/>
            <person name="Lim J.H.P."/>
            <person name="Lipzen A."/>
            <person name="Nolan M."/>
            <person name="Ohm R.A."/>
            <person name="Tamas L."/>
            <person name="Grigoriev I.V."/>
            <person name="Spatafora J.W."/>
            <person name="Nagy L.G."/>
            <person name="Kovacs G.M."/>
        </authorList>
    </citation>
    <scope>NUCLEOTIDE SEQUENCE [LARGE SCALE GENOMIC DNA]</scope>
    <source>
        <strain evidence="1 2">DSE2036</strain>
    </source>
</reference>
<accession>A0A2V1DLZ9</accession>
<evidence type="ECO:0000313" key="2">
    <source>
        <dbReference type="Proteomes" id="UP000244855"/>
    </source>
</evidence>
<dbReference type="OrthoDB" id="4231052at2759"/>
<name>A0A2V1DLZ9_9PLEO</name>